<name>A0A1F5X0Q8_9BACT</name>
<comment type="caution">
    <text evidence="1">The sequence shown here is derived from an EMBL/GenBank/DDBJ whole genome shotgun (WGS) entry which is preliminary data.</text>
</comment>
<dbReference type="Proteomes" id="UP000178114">
    <property type="component" value="Unassembled WGS sequence"/>
</dbReference>
<evidence type="ECO:0000313" key="1">
    <source>
        <dbReference type="EMBL" id="OGF81476.1"/>
    </source>
</evidence>
<gene>
    <name evidence="1" type="ORF">A2930_04500</name>
</gene>
<proteinExistence type="predicted"/>
<dbReference type="EMBL" id="MFID01000010">
    <property type="protein sequence ID" value="OGF81476.1"/>
    <property type="molecule type" value="Genomic_DNA"/>
</dbReference>
<organism evidence="1 2">
    <name type="scientific">Candidatus Giovannonibacteria bacterium RIFCSPLOWO2_01_FULL_45_34</name>
    <dbReference type="NCBI Taxonomy" id="1798351"/>
    <lineage>
        <taxon>Bacteria</taxon>
        <taxon>Candidatus Giovannoniibacteriota</taxon>
    </lineage>
</organism>
<dbReference type="AlphaFoldDB" id="A0A1F5X0Q8"/>
<sequence>MKFAYRIVLGNSALADISTDRELRQGEKLKVTSGTLKRSYKIESVSHGLINPDHPGYQVFTTSITLLNVSKIS</sequence>
<evidence type="ECO:0000313" key="2">
    <source>
        <dbReference type="Proteomes" id="UP000178114"/>
    </source>
</evidence>
<reference evidence="1 2" key="1">
    <citation type="journal article" date="2016" name="Nat. Commun.">
        <title>Thousands of microbial genomes shed light on interconnected biogeochemical processes in an aquifer system.</title>
        <authorList>
            <person name="Anantharaman K."/>
            <person name="Brown C.T."/>
            <person name="Hug L.A."/>
            <person name="Sharon I."/>
            <person name="Castelle C.J."/>
            <person name="Probst A.J."/>
            <person name="Thomas B.C."/>
            <person name="Singh A."/>
            <person name="Wilkins M.J."/>
            <person name="Karaoz U."/>
            <person name="Brodie E.L."/>
            <person name="Williams K.H."/>
            <person name="Hubbard S.S."/>
            <person name="Banfield J.F."/>
        </authorList>
    </citation>
    <scope>NUCLEOTIDE SEQUENCE [LARGE SCALE GENOMIC DNA]</scope>
</reference>
<accession>A0A1F5X0Q8</accession>
<protein>
    <submittedName>
        <fullName evidence="1">Uncharacterized protein</fullName>
    </submittedName>
</protein>